<accession>A0A5C3LAI5</accession>
<keyword evidence="2" id="KW-1185">Reference proteome</keyword>
<proteinExistence type="predicted"/>
<dbReference type="OrthoDB" id="2893272at2759"/>
<sequence>MPHRVPTSGRYRISNDVLVLILEHFDPSSLFKTCQAFSRIRELVKHFHHLRYKLELALAGMTDGVLTYAKRPPMMRLQILEAYKKDWPRLNWTAEQKLSIPATAGLYKVSGDFIIYAPSNMIQLMELPSCRLNRTPTLTRHLQYDTAPQADAIVVDTSQSLIVTGHAIAGPAGQVGIRLKIRNLWKFDRHPHAPAPFYECPVQTTQPIQKMSLSVSGSRLVVTLRFSDGRAKQLLLHWRTFAAMWMEEHDVHFLNSNYLLGTKVYRGKPVIHLYNVTDPTRVFIEREYELPNHWSNAELKFMPNLASTFDTTPASRALFFADPLNRVLVLTAKQANDDQIPAQWLVINESYFRPTTRPDRRLVSWNQWANFCLVKNIPAFPVVRDPQVIGNRIVYLESDSSAHGGRAGTNRLSLIEFPPFPDPHRAAPRGVWTHIGQQSALIPNEYSKDISSNVTRGAGIESMDATEDNIVLFLEPRHGIKEVYLMTFGVPTA</sequence>
<reference evidence="1 2" key="1">
    <citation type="journal article" date="2019" name="Nat. Ecol. Evol.">
        <title>Megaphylogeny resolves global patterns of mushroom evolution.</title>
        <authorList>
            <person name="Varga T."/>
            <person name="Krizsan K."/>
            <person name="Foldi C."/>
            <person name="Dima B."/>
            <person name="Sanchez-Garcia M."/>
            <person name="Sanchez-Ramirez S."/>
            <person name="Szollosi G.J."/>
            <person name="Szarkandi J.G."/>
            <person name="Papp V."/>
            <person name="Albert L."/>
            <person name="Andreopoulos W."/>
            <person name="Angelini C."/>
            <person name="Antonin V."/>
            <person name="Barry K.W."/>
            <person name="Bougher N.L."/>
            <person name="Buchanan P."/>
            <person name="Buyck B."/>
            <person name="Bense V."/>
            <person name="Catcheside P."/>
            <person name="Chovatia M."/>
            <person name="Cooper J."/>
            <person name="Damon W."/>
            <person name="Desjardin D."/>
            <person name="Finy P."/>
            <person name="Geml J."/>
            <person name="Haridas S."/>
            <person name="Hughes K."/>
            <person name="Justo A."/>
            <person name="Karasinski D."/>
            <person name="Kautmanova I."/>
            <person name="Kiss B."/>
            <person name="Kocsube S."/>
            <person name="Kotiranta H."/>
            <person name="LaButti K.M."/>
            <person name="Lechner B.E."/>
            <person name="Liimatainen K."/>
            <person name="Lipzen A."/>
            <person name="Lukacs Z."/>
            <person name="Mihaltcheva S."/>
            <person name="Morgado L.N."/>
            <person name="Niskanen T."/>
            <person name="Noordeloos M.E."/>
            <person name="Ohm R.A."/>
            <person name="Ortiz-Santana B."/>
            <person name="Ovrebo C."/>
            <person name="Racz N."/>
            <person name="Riley R."/>
            <person name="Savchenko A."/>
            <person name="Shiryaev A."/>
            <person name="Soop K."/>
            <person name="Spirin V."/>
            <person name="Szebenyi C."/>
            <person name="Tomsovsky M."/>
            <person name="Tulloss R.E."/>
            <person name="Uehling J."/>
            <person name="Grigoriev I.V."/>
            <person name="Vagvolgyi C."/>
            <person name="Papp T."/>
            <person name="Martin F.M."/>
            <person name="Miettinen O."/>
            <person name="Hibbett D.S."/>
            <person name="Nagy L.G."/>
        </authorList>
    </citation>
    <scope>NUCLEOTIDE SEQUENCE [LARGE SCALE GENOMIC DNA]</scope>
    <source>
        <strain evidence="1 2">CBS 121175</strain>
    </source>
</reference>
<organism evidence="1 2">
    <name type="scientific">Coprinopsis marcescibilis</name>
    <name type="common">Agaric fungus</name>
    <name type="synonym">Psathyrella marcescibilis</name>
    <dbReference type="NCBI Taxonomy" id="230819"/>
    <lineage>
        <taxon>Eukaryota</taxon>
        <taxon>Fungi</taxon>
        <taxon>Dikarya</taxon>
        <taxon>Basidiomycota</taxon>
        <taxon>Agaricomycotina</taxon>
        <taxon>Agaricomycetes</taxon>
        <taxon>Agaricomycetidae</taxon>
        <taxon>Agaricales</taxon>
        <taxon>Agaricineae</taxon>
        <taxon>Psathyrellaceae</taxon>
        <taxon>Coprinopsis</taxon>
    </lineage>
</organism>
<evidence type="ECO:0000313" key="1">
    <source>
        <dbReference type="EMBL" id="TFK29685.1"/>
    </source>
</evidence>
<dbReference type="Proteomes" id="UP000307440">
    <property type="component" value="Unassembled WGS sequence"/>
</dbReference>
<dbReference type="STRING" id="230819.A0A5C3LAI5"/>
<name>A0A5C3LAI5_COPMA</name>
<protein>
    <recommendedName>
        <fullName evidence="3">F-box domain-containing protein</fullName>
    </recommendedName>
</protein>
<evidence type="ECO:0000313" key="2">
    <source>
        <dbReference type="Proteomes" id="UP000307440"/>
    </source>
</evidence>
<gene>
    <name evidence="1" type="ORF">FA15DRAFT_699944</name>
</gene>
<dbReference type="AlphaFoldDB" id="A0A5C3LAI5"/>
<dbReference type="EMBL" id="ML210148">
    <property type="protein sequence ID" value="TFK29685.1"/>
    <property type="molecule type" value="Genomic_DNA"/>
</dbReference>
<evidence type="ECO:0008006" key="3">
    <source>
        <dbReference type="Google" id="ProtNLM"/>
    </source>
</evidence>